<dbReference type="SUPFAM" id="SSF51735">
    <property type="entry name" value="NAD(P)-binding Rossmann-fold domains"/>
    <property type="match status" value="1"/>
</dbReference>
<dbReference type="Gene3D" id="3.40.50.720">
    <property type="entry name" value="NAD(P)-binding Rossmann-like Domain"/>
    <property type="match status" value="1"/>
</dbReference>
<dbReference type="EMBL" id="JTJJ01000029">
    <property type="protein sequence ID" value="KHJ68723.1"/>
    <property type="molecule type" value="Genomic_DNA"/>
</dbReference>
<evidence type="ECO:0000313" key="2">
    <source>
        <dbReference type="Proteomes" id="UP000030853"/>
    </source>
</evidence>
<comment type="caution">
    <text evidence="1">The sequence shown here is derived from an EMBL/GenBank/DDBJ whole genome shotgun (WGS) entry which is preliminary data.</text>
</comment>
<dbReference type="InterPro" id="IPR002347">
    <property type="entry name" value="SDR_fam"/>
</dbReference>
<evidence type="ECO:0000313" key="1">
    <source>
        <dbReference type="EMBL" id="KHJ68723.1"/>
    </source>
</evidence>
<sequence>MSQAKRALIIGASKGIGLAVVQQLLADGWEVTATYRSTAVSYQHEKLRWMPLDITIATQREHLLQQLKGQHFDRALINAGILGPDSMELIATSDDELMQLFMTNSVAPIRMAEGLLPLLQEKQGVLGITTSRLGSLTENPEALRPYYSASKVALNMLSRALVQQMASRGTTLLSLHPGWVKTDMGGDDADITAVESAKGLVAQMDGFAGQGGHHYVDYSGRVLAW</sequence>
<gene>
    <name evidence="1" type="ORF">QU24_08170</name>
</gene>
<dbReference type="AlphaFoldDB" id="A0A0B1R6T3"/>
<dbReference type="Pfam" id="PF00106">
    <property type="entry name" value="adh_short"/>
    <property type="match status" value="1"/>
</dbReference>
<name>A0A0B1R6T3_9GAMM</name>
<protein>
    <submittedName>
        <fullName evidence="1">Short-chain dehydrogenase</fullName>
    </submittedName>
</protein>
<accession>A0A0B1R6T3</accession>
<dbReference type="RefSeq" id="WP_039329954.1">
    <property type="nucleotide sequence ID" value="NZ_JTJJ01000029.1"/>
</dbReference>
<dbReference type="InterPro" id="IPR052184">
    <property type="entry name" value="SDR_enzymes"/>
</dbReference>
<organism evidence="1 2">
    <name type="scientific">Pantoea rodasii</name>
    <dbReference type="NCBI Taxonomy" id="1076549"/>
    <lineage>
        <taxon>Bacteria</taxon>
        <taxon>Pseudomonadati</taxon>
        <taxon>Pseudomonadota</taxon>
        <taxon>Gammaproteobacteria</taxon>
        <taxon>Enterobacterales</taxon>
        <taxon>Erwiniaceae</taxon>
        <taxon>Pantoea</taxon>
    </lineage>
</organism>
<dbReference type="GO" id="GO:0016616">
    <property type="term" value="F:oxidoreductase activity, acting on the CH-OH group of donors, NAD or NADP as acceptor"/>
    <property type="evidence" value="ECO:0007669"/>
    <property type="project" value="TreeGrafter"/>
</dbReference>
<dbReference type="Proteomes" id="UP000030853">
    <property type="component" value="Unassembled WGS sequence"/>
</dbReference>
<proteinExistence type="predicted"/>
<dbReference type="PANTHER" id="PTHR45458">
    <property type="entry name" value="SHORT-CHAIN DEHYDROGENASE/REDUCTASE SDR"/>
    <property type="match status" value="1"/>
</dbReference>
<reference evidence="1 2" key="1">
    <citation type="submission" date="2014-11" db="EMBL/GenBank/DDBJ databases">
        <title>Genome sequencing of Pantoea rodasii ND03.</title>
        <authorList>
            <person name="Muhamad Yunos N.Y."/>
            <person name="Chan K.-G."/>
        </authorList>
    </citation>
    <scope>NUCLEOTIDE SEQUENCE [LARGE SCALE GENOMIC DNA]</scope>
    <source>
        <strain evidence="1 2">ND03</strain>
    </source>
</reference>
<dbReference type="InterPro" id="IPR036291">
    <property type="entry name" value="NAD(P)-bd_dom_sf"/>
</dbReference>
<dbReference type="NCBIfam" id="NF006035">
    <property type="entry name" value="PRK08177.1"/>
    <property type="match status" value="1"/>
</dbReference>
<dbReference type="PRINTS" id="PR00081">
    <property type="entry name" value="GDHRDH"/>
</dbReference>
<dbReference type="PANTHER" id="PTHR45458:SF1">
    <property type="entry name" value="SHORT CHAIN DEHYDROGENASE"/>
    <property type="match status" value="1"/>
</dbReference>